<gene>
    <name evidence="3" type="ORF">Moror_12873</name>
</gene>
<evidence type="ECO:0000313" key="3">
    <source>
        <dbReference type="EMBL" id="ESK94018.1"/>
    </source>
</evidence>
<dbReference type="EMBL" id="AWSO01000157">
    <property type="protein sequence ID" value="ESK94018.1"/>
    <property type="molecule type" value="Genomic_DNA"/>
</dbReference>
<dbReference type="InterPro" id="IPR003615">
    <property type="entry name" value="HNH_nuc"/>
</dbReference>
<keyword evidence="4" id="KW-1185">Reference proteome</keyword>
<dbReference type="KEGG" id="mrr:Moror_12873"/>
<organism evidence="3 4">
    <name type="scientific">Moniliophthora roreri (strain MCA 2997)</name>
    <name type="common">Cocoa frosty pod rot fungus</name>
    <name type="synonym">Crinipellis roreri</name>
    <dbReference type="NCBI Taxonomy" id="1381753"/>
    <lineage>
        <taxon>Eukaryota</taxon>
        <taxon>Fungi</taxon>
        <taxon>Dikarya</taxon>
        <taxon>Basidiomycota</taxon>
        <taxon>Agaricomycotina</taxon>
        <taxon>Agaricomycetes</taxon>
        <taxon>Agaricomycetidae</taxon>
        <taxon>Agaricales</taxon>
        <taxon>Marasmiineae</taxon>
        <taxon>Marasmiaceae</taxon>
        <taxon>Moniliophthora</taxon>
    </lineage>
</organism>
<dbReference type="AlphaFoldDB" id="V2X4D6"/>
<evidence type="ECO:0000259" key="2">
    <source>
        <dbReference type="Pfam" id="PF13391"/>
    </source>
</evidence>
<feature type="compositionally biased region" description="Basic and acidic residues" evidence="1">
    <location>
        <begin position="420"/>
        <end position="432"/>
    </location>
</feature>
<evidence type="ECO:0000313" key="4">
    <source>
        <dbReference type="Proteomes" id="UP000017559"/>
    </source>
</evidence>
<feature type="region of interest" description="Disordered" evidence="1">
    <location>
        <begin position="411"/>
        <end position="457"/>
    </location>
</feature>
<evidence type="ECO:0000256" key="1">
    <source>
        <dbReference type="SAM" id="MobiDB-lite"/>
    </source>
</evidence>
<proteinExistence type="predicted"/>
<reference evidence="3 4" key="1">
    <citation type="journal article" date="2014" name="BMC Genomics">
        <title>Genome and secretome analysis of the hemibiotrophic fungal pathogen, Moniliophthora roreri, which causes frosty pod rot disease of cacao: mechanisms of the biotrophic and necrotrophic phases.</title>
        <authorList>
            <person name="Meinhardt L.W."/>
            <person name="Costa G.G.L."/>
            <person name="Thomazella D.P.T."/>
            <person name="Teixeira P.J.P.L."/>
            <person name="Carazzolle M.F."/>
            <person name="Schuster S.C."/>
            <person name="Carlson J.E."/>
            <person name="Guiltinan M.J."/>
            <person name="Mieczkowski P."/>
            <person name="Farmer A."/>
            <person name="Ramaraj T."/>
            <person name="Crozier J."/>
            <person name="Davis R.E."/>
            <person name="Shao J."/>
            <person name="Melnick R.L."/>
            <person name="Pereira G.A.G."/>
            <person name="Bailey B.A."/>
        </authorList>
    </citation>
    <scope>NUCLEOTIDE SEQUENCE [LARGE SCALE GENOMIC DNA]</scope>
    <source>
        <strain evidence="3 4">MCA 2997</strain>
    </source>
</reference>
<dbReference type="HOGENOM" id="CLU_513961_0_0_1"/>
<feature type="domain" description="HNH nuclease" evidence="2">
    <location>
        <begin position="280"/>
        <end position="345"/>
    </location>
</feature>
<dbReference type="Pfam" id="PF13391">
    <property type="entry name" value="HNH_2"/>
    <property type="match status" value="1"/>
</dbReference>
<name>V2X4D6_MONRO</name>
<protein>
    <submittedName>
        <fullName evidence="3">Copper transporter</fullName>
    </submittedName>
</protein>
<comment type="caution">
    <text evidence="3">The sequence shown here is derived from an EMBL/GenBank/DDBJ whole genome shotgun (WGS) entry which is preliminary data.</text>
</comment>
<dbReference type="Proteomes" id="UP000017559">
    <property type="component" value="Unassembled WGS sequence"/>
</dbReference>
<accession>V2X4D6</accession>
<dbReference type="OrthoDB" id="2124139at2759"/>
<sequence length="530" mass="60187">MFVFKLPLPLCDIPTTRAFSPAPSFTPSTRSVVELVKQRDSYQNQHVCVVCGPYPHTTGKTPSVNIIRIISIEQSDQSRWRRWKRTGFLPSDVQDSTKDPRNALSLCESHQEDFFEYRFFLRWLKEADGYIFMDFRGPNSTCPHHGQKVFLSQASPHVPLPFLLLTHEAQARARWPTFSEYPISTLIQPTFPFTTPKIINLPTDLLWHGLVPQQARVVPSNLQLLSMDYSKMTPSFPSLPLVSLPDAYMHDSKTLSLASRTSAFNTVVGNRDLYKKKPVCVICGRTMGSKHAHIVGRNEKKLWELLHQENLVPLNKTKSVGHDPRNGILLCALCHYQFDHYYFYLRLVPEEQKVVLVNHSRHDFAPFATLFLLHEAHVRAFWCTLGDRPLPLPIVYQDAFLGPDIAVEGDEWDDGDDDWDRGNNGHDKHDGGSTEEDDGPTTSEKTLDRNKTIQQVPSSSEGYTLAWNLDQLQSVVSSARQLPTWKQSLVENESWEGTAEENIEKYCTLIIGTSSGDDFNSCQANSMPAD</sequence>